<feature type="domain" description="Pierisin-like" evidence="2">
    <location>
        <begin position="2"/>
        <end position="122"/>
    </location>
</feature>
<evidence type="ECO:0000256" key="1">
    <source>
        <dbReference type="SAM" id="MobiDB-lite"/>
    </source>
</evidence>
<dbReference type="OrthoDB" id="4868762at2759"/>
<gene>
    <name evidence="3" type="ORF">CDD81_3334</name>
</gene>
<dbReference type="Proteomes" id="UP000226192">
    <property type="component" value="Unassembled WGS sequence"/>
</dbReference>
<feature type="compositionally biased region" description="Basic and acidic residues" evidence="1">
    <location>
        <begin position="209"/>
        <end position="224"/>
    </location>
</feature>
<name>A0A2C5XQ20_9HYPO</name>
<dbReference type="SMR" id="A0A2C5XQ20"/>
<dbReference type="Gene3D" id="3.90.210.10">
    <property type="entry name" value="Heat-Labile Enterotoxin, subunit A"/>
    <property type="match status" value="1"/>
</dbReference>
<dbReference type="AlphaFoldDB" id="A0A2C5XQ20"/>
<evidence type="ECO:0000259" key="2">
    <source>
        <dbReference type="Pfam" id="PF22596"/>
    </source>
</evidence>
<dbReference type="EMBL" id="NJET01000211">
    <property type="protein sequence ID" value="PHH59375.1"/>
    <property type="molecule type" value="Genomic_DNA"/>
</dbReference>
<feature type="compositionally biased region" description="Basic and acidic residues" evidence="1">
    <location>
        <begin position="265"/>
        <end position="276"/>
    </location>
</feature>
<feature type="compositionally biased region" description="Polar residues" evidence="1">
    <location>
        <begin position="182"/>
        <end position="208"/>
    </location>
</feature>
<dbReference type="InterPro" id="IPR054695">
    <property type="entry name" value="Pierisin-like_dom"/>
</dbReference>
<sequence length="410" mass="44492">MHEIFQNGFTSQGSDTDLQKHLSFVGESGYISVTRSLSTAQDYAFGRQASQQNTGYIFIISPENLPDGHWIPGLFPKDSAVQRNQEFAVPRQIPASAIAGAYKFKRKHGKVAVREWTANTDYRGGAQWKQPGHAISACKLRFCSWAHGFSKNQVSRWGMRPGDAVKGSSGPINVPSKPSKLAKSTNTFVLSSKKSPTNDKTSNVVSNSRGDRQWGRIGDKKPDGSKSSPIGDGNEPPLNGKKKVSASSSSGTIEAASNRRKAKTEHKPAGRDDEPPLRNGKTRPASPSSDLDEPPRNGKKKLHKPSRPSGHDAKPGSPRKKPQGGSNSNSINKNIKSTVPPKKTRGKLRLGLQNKSPNRTKTPIILRFGLQNGFRKAMIPKTLLGSANKAPRQRFESGVTRPGSHKPGSN</sequence>
<dbReference type="STRING" id="1399860.A0A2C5XQ20"/>
<organism evidence="3 4">
    <name type="scientific">Ophiocordyceps australis</name>
    <dbReference type="NCBI Taxonomy" id="1399860"/>
    <lineage>
        <taxon>Eukaryota</taxon>
        <taxon>Fungi</taxon>
        <taxon>Dikarya</taxon>
        <taxon>Ascomycota</taxon>
        <taxon>Pezizomycotina</taxon>
        <taxon>Sordariomycetes</taxon>
        <taxon>Hypocreomycetidae</taxon>
        <taxon>Hypocreales</taxon>
        <taxon>Ophiocordycipitaceae</taxon>
        <taxon>Ophiocordyceps</taxon>
    </lineage>
</organism>
<comment type="caution">
    <text evidence="3">The sequence shown here is derived from an EMBL/GenBank/DDBJ whole genome shotgun (WGS) entry which is preliminary data.</text>
</comment>
<reference evidence="3 4" key="1">
    <citation type="submission" date="2017-06" db="EMBL/GenBank/DDBJ databases">
        <title>Ant-infecting Ophiocordyceps genomes reveal a high diversity of potential behavioral manipulation genes and a possible major role for enterotoxins.</title>
        <authorList>
            <person name="De Bekker C."/>
            <person name="Evans H.C."/>
            <person name="Brachmann A."/>
            <person name="Hughes D.P."/>
        </authorList>
    </citation>
    <scope>NUCLEOTIDE SEQUENCE [LARGE SCALE GENOMIC DNA]</scope>
    <source>
        <strain evidence="3 4">Map64</strain>
    </source>
</reference>
<dbReference type="SUPFAM" id="SSF56399">
    <property type="entry name" value="ADP-ribosylation"/>
    <property type="match status" value="1"/>
</dbReference>
<evidence type="ECO:0000313" key="3">
    <source>
        <dbReference type="EMBL" id="PHH59375.1"/>
    </source>
</evidence>
<feature type="region of interest" description="Disordered" evidence="1">
    <location>
        <begin position="383"/>
        <end position="410"/>
    </location>
</feature>
<feature type="compositionally biased region" description="Low complexity" evidence="1">
    <location>
        <begin position="326"/>
        <end position="337"/>
    </location>
</feature>
<evidence type="ECO:0000313" key="4">
    <source>
        <dbReference type="Proteomes" id="UP000226192"/>
    </source>
</evidence>
<feature type="compositionally biased region" description="Basic residues" evidence="1">
    <location>
        <begin position="297"/>
        <end position="306"/>
    </location>
</feature>
<proteinExistence type="predicted"/>
<accession>A0A2C5XQ20</accession>
<dbReference type="Pfam" id="PF22596">
    <property type="entry name" value="Scabin-like"/>
    <property type="match status" value="1"/>
</dbReference>
<feature type="region of interest" description="Disordered" evidence="1">
    <location>
        <begin position="157"/>
        <end position="359"/>
    </location>
</feature>
<keyword evidence="4" id="KW-1185">Reference proteome</keyword>
<protein>
    <submittedName>
        <fullName evidence="3">Putative enterotoxin</fullName>
    </submittedName>
</protein>